<evidence type="ECO:0008006" key="4">
    <source>
        <dbReference type="Google" id="ProtNLM"/>
    </source>
</evidence>
<feature type="compositionally biased region" description="Low complexity" evidence="1">
    <location>
        <begin position="46"/>
        <end position="61"/>
    </location>
</feature>
<keyword evidence="3" id="KW-1185">Reference proteome</keyword>
<accession>A0A507BH16</accession>
<dbReference type="PANTHER" id="PTHR42912:SF83">
    <property type="entry name" value="METHYLTRANSFERASE TYPE 11 DOMAIN-CONTAINING PROTEIN"/>
    <property type="match status" value="1"/>
</dbReference>
<proteinExistence type="predicted"/>
<comment type="caution">
    <text evidence="2">The sequence shown here is derived from an EMBL/GenBank/DDBJ whole genome shotgun (WGS) entry which is preliminary data.</text>
</comment>
<name>A0A507BH16_9PEZI</name>
<gene>
    <name evidence="2" type="ORF">E0L32_011854</name>
</gene>
<dbReference type="Proteomes" id="UP000319257">
    <property type="component" value="Unassembled WGS sequence"/>
</dbReference>
<dbReference type="RefSeq" id="XP_030999795.1">
    <property type="nucleotide sequence ID" value="XM_031134629.1"/>
</dbReference>
<feature type="compositionally biased region" description="Pro residues" evidence="1">
    <location>
        <begin position="75"/>
        <end position="98"/>
    </location>
</feature>
<reference evidence="2 3" key="1">
    <citation type="submission" date="2019-06" db="EMBL/GenBank/DDBJ databases">
        <title>Draft genome sequence of the filamentous fungus Phialemoniopsis curvata isolated from diesel fuel.</title>
        <authorList>
            <person name="Varaljay V.A."/>
            <person name="Lyon W.J."/>
            <person name="Crouch A.L."/>
            <person name="Drake C.E."/>
            <person name="Hollomon J.M."/>
            <person name="Nadeau L.J."/>
            <person name="Nunn H.S."/>
            <person name="Stevenson B.S."/>
            <person name="Bojanowski C.L."/>
            <person name="Crookes-Goodson W.J."/>
        </authorList>
    </citation>
    <scope>NUCLEOTIDE SEQUENCE [LARGE SCALE GENOMIC DNA]</scope>
    <source>
        <strain evidence="2 3">D216</strain>
    </source>
</reference>
<evidence type="ECO:0000256" key="1">
    <source>
        <dbReference type="SAM" id="MobiDB-lite"/>
    </source>
</evidence>
<feature type="compositionally biased region" description="Low complexity" evidence="1">
    <location>
        <begin position="232"/>
        <end position="257"/>
    </location>
</feature>
<dbReference type="AlphaFoldDB" id="A0A507BH16"/>
<evidence type="ECO:0000313" key="2">
    <source>
        <dbReference type="EMBL" id="TPX18084.1"/>
    </source>
</evidence>
<dbReference type="GeneID" id="41979301"/>
<dbReference type="Gene3D" id="3.40.50.150">
    <property type="entry name" value="Vaccinia Virus protein VP39"/>
    <property type="match status" value="1"/>
</dbReference>
<feature type="compositionally biased region" description="Low complexity" evidence="1">
    <location>
        <begin position="152"/>
        <end position="165"/>
    </location>
</feature>
<dbReference type="InParanoid" id="A0A507BH16"/>
<protein>
    <recommendedName>
        <fullName evidence="4">S-adenosyl-L-methionine-dependent methyltransferase</fullName>
    </recommendedName>
</protein>
<dbReference type="EMBL" id="SKBQ01000121">
    <property type="protein sequence ID" value="TPX18084.1"/>
    <property type="molecule type" value="Genomic_DNA"/>
</dbReference>
<feature type="compositionally biased region" description="Low complexity" evidence="1">
    <location>
        <begin position="364"/>
        <end position="379"/>
    </location>
</feature>
<feature type="region of interest" description="Disordered" evidence="1">
    <location>
        <begin position="232"/>
        <end position="258"/>
    </location>
</feature>
<dbReference type="STRING" id="1093900.A0A507BH16"/>
<dbReference type="PANTHER" id="PTHR42912">
    <property type="entry name" value="METHYLTRANSFERASE"/>
    <property type="match status" value="1"/>
</dbReference>
<feature type="region of interest" description="Disordered" evidence="1">
    <location>
        <begin position="149"/>
        <end position="171"/>
    </location>
</feature>
<feature type="region of interest" description="Disordered" evidence="1">
    <location>
        <begin position="357"/>
        <end position="389"/>
    </location>
</feature>
<dbReference type="SUPFAM" id="SSF53335">
    <property type="entry name" value="S-adenosyl-L-methionine-dependent methyltransferases"/>
    <property type="match status" value="1"/>
</dbReference>
<sequence>MAAPARLCTAGSPLALLRRPATALPGGPALNICLRLRGRSLHRTSPAAAAAPRPKAAAAAAQKPTTRRVIARKSPSPPQPSSVPGTSSPPPPQRPPGPKEGQDEEKQSLSDIVAQRRLPLVGAALAAGLLGLYVSYLAATLLKDSSCPSCHTASAEEPATTTTPTGRPPQELTRATAAQFDASLDWPERLMGITRLRRRMARLASGHVLEVAVGTGRNLALYDWDDVAAYTTATSPDSSSPSSSPAAAADQDGDAAALQEEGRRKLRRLEKTGFKASSSDVAVAEVTSFTGVDISPDVLEVARSKLRAAVPGGKRALKKRFRSAWGTGTPLDDAGKVVEIANAAGGRLRLIQSDAQLPLPAPPTLDNNNNNSSTTGTSSRHPGAREPPRKYDTVLQTFGLCSVGRPAQVLSRLAAAVEPDTGRIVLLEHGRGRWAAVNRLLDRYAGRHHERFGCWWNRDIEGIVRAAAAEVPGLEVVAVERPGFLQFGTMLWIELRVRSSSGGGGGAAAAAAAPGGGK</sequence>
<feature type="region of interest" description="Disordered" evidence="1">
    <location>
        <begin position="44"/>
        <end position="109"/>
    </location>
</feature>
<organism evidence="2 3">
    <name type="scientific">Thyridium curvatum</name>
    <dbReference type="NCBI Taxonomy" id="1093900"/>
    <lineage>
        <taxon>Eukaryota</taxon>
        <taxon>Fungi</taxon>
        <taxon>Dikarya</taxon>
        <taxon>Ascomycota</taxon>
        <taxon>Pezizomycotina</taxon>
        <taxon>Sordariomycetes</taxon>
        <taxon>Sordariomycetidae</taxon>
        <taxon>Thyridiales</taxon>
        <taxon>Thyridiaceae</taxon>
        <taxon>Thyridium</taxon>
    </lineage>
</organism>
<dbReference type="OrthoDB" id="416496at2759"/>
<dbReference type="InterPro" id="IPR050508">
    <property type="entry name" value="Methyltransf_Superfamily"/>
</dbReference>
<dbReference type="GO" id="GO:0008168">
    <property type="term" value="F:methyltransferase activity"/>
    <property type="evidence" value="ECO:0007669"/>
    <property type="project" value="TreeGrafter"/>
</dbReference>
<dbReference type="InterPro" id="IPR029063">
    <property type="entry name" value="SAM-dependent_MTases_sf"/>
</dbReference>
<evidence type="ECO:0000313" key="3">
    <source>
        <dbReference type="Proteomes" id="UP000319257"/>
    </source>
</evidence>